<evidence type="ECO:0000313" key="1">
    <source>
        <dbReference type="EMBL" id="MDH2337594.1"/>
    </source>
</evidence>
<organism evidence="1 2">
    <name type="scientific">Clostridium perfringens</name>
    <dbReference type="NCBI Taxonomy" id="1502"/>
    <lineage>
        <taxon>Bacteria</taxon>
        <taxon>Bacillati</taxon>
        <taxon>Bacillota</taxon>
        <taxon>Clostridia</taxon>
        <taxon>Eubacteriales</taxon>
        <taxon>Clostridiaceae</taxon>
        <taxon>Clostridium</taxon>
    </lineage>
</organism>
<feature type="non-terminal residue" evidence="1">
    <location>
        <position position="67"/>
    </location>
</feature>
<gene>
    <name evidence="1" type="ORF">QDQ28_15665</name>
</gene>
<proteinExistence type="predicted"/>
<dbReference type="RefSeq" id="WP_279858475.1">
    <property type="nucleotide sequence ID" value="NZ_JARVUX010000054.1"/>
</dbReference>
<dbReference type="Proteomes" id="UP001222958">
    <property type="component" value="Unassembled WGS sequence"/>
</dbReference>
<dbReference type="AlphaFoldDB" id="A0AAP4EGP0"/>
<feature type="non-terminal residue" evidence="1">
    <location>
        <position position="1"/>
    </location>
</feature>
<protein>
    <submittedName>
        <fullName evidence="1">Uncharacterized protein</fullName>
    </submittedName>
</protein>
<reference evidence="1" key="1">
    <citation type="submission" date="2023-04" db="EMBL/GenBank/DDBJ databases">
        <title>Epidemiological investigation of Clostridium perfringens isolated from cattle.</title>
        <authorList>
            <person name="Tian R."/>
        </authorList>
    </citation>
    <scope>NUCLEOTIDE SEQUENCE</scope>
    <source>
        <strain evidence="1">ZWCP172</strain>
    </source>
</reference>
<accession>A0AAP4EGP0</accession>
<sequence length="67" mass="7208">IIENTLIASEGRSAIMIGSNASESVFGDNGYSKEITEGFTGKITTKLRTISDFSTLRGNYGARIFLS</sequence>
<name>A0AAP4EGP0_CLOPF</name>
<dbReference type="EMBL" id="JARVUX010000054">
    <property type="protein sequence ID" value="MDH2337594.1"/>
    <property type="molecule type" value="Genomic_DNA"/>
</dbReference>
<evidence type="ECO:0000313" key="2">
    <source>
        <dbReference type="Proteomes" id="UP001222958"/>
    </source>
</evidence>
<comment type="caution">
    <text evidence="1">The sequence shown here is derived from an EMBL/GenBank/DDBJ whole genome shotgun (WGS) entry which is preliminary data.</text>
</comment>